<dbReference type="Pfam" id="PF02627">
    <property type="entry name" value="CMD"/>
    <property type="match status" value="1"/>
</dbReference>
<sequence length="111" mass="11709">MSDARERLKEAQARIGLLAKASPDLFAGFSRVSKAATVPGRMTAAQKELVAVALAVSKGCEDCILYHVEAAIRHGAEEADLVEVLDVAVEMGGGPSVMYGAKALEILRALR</sequence>
<dbReference type="PANTHER" id="PTHR33930:SF2">
    <property type="entry name" value="BLR3452 PROTEIN"/>
    <property type="match status" value="1"/>
</dbReference>
<evidence type="ECO:0000313" key="2">
    <source>
        <dbReference type="EMBL" id="OLP55777.1"/>
    </source>
</evidence>
<dbReference type="OrthoDB" id="1683318at2"/>
<dbReference type="Gene3D" id="1.20.1290.10">
    <property type="entry name" value="AhpD-like"/>
    <property type="match status" value="1"/>
</dbReference>
<organism evidence="2 3">
    <name type="scientific">Xaviernesmea rhizosphaerae</name>
    <dbReference type="NCBI Taxonomy" id="1672749"/>
    <lineage>
        <taxon>Bacteria</taxon>
        <taxon>Pseudomonadati</taxon>
        <taxon>Pseudomonadota</taxon>
        <taxon>Alphaproteobacteria</taxon>
        <taxon>Hyphomicrobiales</taxon>
        <taxon>Rhizobiaceae</taxon>
        <taxon>Rhizobium/Agrobacterium group</taxon>
        <taxon>Xaviernesmea</taxon>
    </lineage>
</organism>
<dbReference type="RefSeq" id="WP_075634511.1">
    <property type="nucleotide sequence ID" value="NZ_MKIO01000026.1"/>
</dbReference>
<comment type="caution">
    <text evidence="2">The sequence shown here is derived from an EMBL/GenBank/DDBJ whole genome shotgun (WGS) entry which is preliminary data.</text>
</comment>
<proteinExistence type="predicted"/>
<reference evidence="2 3" key="1">
    <citation type="submission" date="2016-09" db="EMBL/GenBank/DDBJ databases">
        <title>Rhizobium sp. nov., a novel species isolated from the rice rhizosphere.</title>
        <authorList>
            <person name="Zhao J."/>
            <person name="Zhang X."/>
        </authorList>
    </citation>
    <scope>NUCLEOTIDE SEQUENCE [LARGE SCALE GENOMIC DNA]</scope>
    <source>
        <strain evidence="2 3">MH17</strain>
    </source>
</reference>
<evidence type="ECO:0000259" key="1">
    <source>
        <dbReference type="Pfam" id="PF02627"/>
    </source>
</evidence>
<dbReference type="InterPro" id="IPR003779">
    <property type="entry name" value="CMD-like"/>
</dbReference>
<name>A0A1Q9AKH4_9HYPH</name>
<dbReference type="STRING" id="1672749.BJF92_09080"/>
<dbReference type="PANTHER" id="PTHR33930">
    <property type="entry name" value="ALKYL HYDROPEROXIDE REDUCTASE AHPD"/>
    <property type="match status" value="1"/>
</dbReference>
<gene>
    <name evidence="2" type="ORF">BJF92_09080</name>
</gene>
<protein>
    <recommendedName>
        <fullName evidence="1">Carboxymuconolactone decarboxylase-like domain-containing protein</fullName>
    </recommendedName>
</protein>
<accession>A0A1Q9AKH4</accession>
<dbReference type="InterPro" id="IPR004675">
    <property type="entry name" value="AhpD_core"/>
</dbReference>
<dbReference type="Proteomes" id="UP000186143">
    <property type="component" value="Unassembled WGS sequence"/>
</dbReference>
<dbReference type="AlphaFoldDB" id="A0A1Q9AKH4"/>
<evidence type="ECO:0000313" key="3">
    <source>
        <dbReference type="Proteomes" id="UP000186143"/>
    </source>
</evidence>
<dbReference type="SUPFAM" id="SSF69118">
    <property type="entry name" value="AhpD-like"/>
    <property type="match status" value="1"/>
</dbReference>
<dbReference type="EMBL" id="MKIO01000026">
    <property type="protein sequence ID" value="OLP55777.1"/>
    <property type="molecule type" value="Genomic_DNA"/>
</dbReference>
<dbReference type="GO" id="GO:0051920">
    <property type="term" value="F:peroxiredoxin activity"/>
    <property type="evidence" value="ECO:0007669"/>
    <property type="project" value="InterPro"/>
</dbReference>
<feature type="domain" description="Carboxymuconolactone decarboxylase-like" evidence="1">
    <location>
        <begin position="23"/>
        <end position="105"/>
    </location>
</feature>
<dbReference type="NCBIfam" id="TIGR00778">
    <property type="entry name" value="ahpD_dom"/>
    <property type="match status" value="1"/>
</dbReference>
<dbReference type="InterPro" id="IPR029032">
    <property type="entry name" value="AhpD-like"/>
</dbReference>